<dbReference type="InterPro" id="IPR011009">
    <property type="entry name" value="Kinase-like_dom_sf"/>
</dbReference>
<gene>
    <name evidence="2" type="ORF">GCM10009809_04580</name>
</gene>
<evidence type="ECO:0000259" key="1">
    <source>
        <dbReference type="Pfam" id="PF01636"/>
    </source>
</evidence>
<name>A0ABN2IU01_9MICO</name>
<dbReference type="EMBL" id="BAAAPM010000003">
    <property type="protein sequence ID" value="GAA1711426.1"/>
    <property type="molecule type" value="Genomic_DNA"/>
</dbReference>
<organism evidence="2 3">
    <name type="scientific">Isoptericola hypogeus</name>
    <dbReference type="NCBI Taxonomy" id="300179"/>
    <lineage>
        <taxon>Bacteria</taxon>
        <taxon>Bacillati</taxon>
        <taxon>Actinomycetota</taxon>
        <taxon>Actinomycetes</taxon>
        <taxon>Micrococcales</taxon>
        <taxon>Promicromonosporaceae</taxon>
        <taxon>Isoptericola</taxon>
    </lineage>
</organism>
<dbReference type="Proteomes" id="UP001501138">
    <property type="component" value="Unassembled WGS sequence"/>
</dbReference>
<comment type="caution">
    <text evidence="2">The sequence shown here is derived from an EMBL/GenBank/DDBJ whole genome shotgun (WGS) entry which is preliminary data.</text>
</comment>
<evidence type="ECO:0000313" key="3">
    <source>
        <dbReference type="Proteomes" id="UP001501138"/>
    </source>
</evidence>
<feature type="domain" description="Aminoglycoside phosphotransferase" evidence="1">
    <location>
        <begin position="64"/>
        <end position="241"/>
    </location>
</feature>
<accession>A0ABN2IU01</accession>
<dbReference type="Pfam" id="PF01636">
    <property type="entry name" value="APH"/>
    <property type="match status" value="1"/>
</dbReference>
<reference evidence="2 3" key="1">
    <citation type="journal article" date="2019" name="Int. J. Syst. Evol. Microbiol.">
        <title>The Global Catalogue of Microorganisms (GCM) 10K type strain sequencing project: providing services to taxonomists for standard genome sequencing and annotation.</title>
        <authorList>
            <consortium name="The Broad Institute Genomics Platform"/>
            <consortium name="The Broad Institute Genome Sequencing Center for Infectious Disease"/>
            <person name="Wu L."/>
            <person name="Ma J."/>
        </authorList>
    </citation>
    <scope>NUCLEOTIDE SEQUENCE [LARGE SCALE GENOMIC DNA]</scope>
    <source>
        <strain evidence="2 3">JCM 15589</strain>
    </source>
</reference>
<evidence type="ECO:0000313" key="2">
    <source>
        <dbReference type="EMBL" id="GAA1711426.1"/>
    </source>
</evidence>
<keyword evidence="3" id="KW-1185">Reference proteome</keyword>
<proteinExistence type="predicted"/>
<sequence length="358" mass="37950">MGWSGGGHAGRILRMSTAVPSRTRPTWPELPAPVRAAVEARIGMPVTGWTSHDGGYSPGLASTLRTGEGTLFVKAVHTGHEFAARLYREEARRAALLPAGLPTPRFRWSLEVPADEFLTGEGAAGGGWVALAFDTAEARTPRVPWVADELDAVVELATRISEHEVVPGALPDLGTELPTDRTRLLAAELPAGLATYDPWLAEHLDRLAALEADALAAVAGTSLVHGDLRGDNALLIDGPLIDGPLVDGRLTRDQARRGIRALAVDWPNAARGAAFCDRVGMLPATHVEGGPPPEEVLSRRPLPPGTDDDAVTAYVVALTGYFVHSSLQAPPPGIPHVRAYQRAQAEVCIAWLGRRLGG</sequence>
<dbReference type="InterPro" id="IPR002575">
    <property type="entry name" value="Aminoglycoside_PTrfase"/>
</dbReference>
<protein>
    <recommendedName>
        <fullName evidence="1">Aminoglycoside phosphotransferase domain-containing protein</fullName>
    </recommendedName>
</protein>
<dbReference type="SUPFAM" id="SSF56112">
    <property type="entry name" value="Protein kinase-like (PK-like)"/>
    <property type="match status" value="1"/>
</dbReference>